<feature type="compositionally biased region" description="Low complexity" evidence="1">
    <location>
        <begin position="15"/>
        <end position="29"/>
    </location>
</feature>
<dbReference type="SMART" id="SM00220">
    <property type="entry name" value="S_TKc"/>
    <property type="match status" value="1"/>
</dbReference>
<sequence>MPRYKTKRKIKTKSSPDSGYDSGYESDGGTEYSPVEDIGVGGYAKARLFQSQTKKSVVVLNPVTLPGDFGEAILKQRFFQTVYPDKQSHLFSMRNKDYRLIVPYISHVPYEKLKVDTPEFQKLIFRSAIEALIDCHAKGIIMVDLKSDNIYYDSSTQKSYLIDGGSSALRGTSLDPLAFQKSSQEKVEEFKEDYSHIAPECWSVKPKQVLATSAMDVYSLGKLMEDILLEPDIEMRTLIDSCLKKDPGARPTLKGLLNSLDNCISEKENIISCLQIKY</sequence>
<feature type="region of interest" description="Disordered" evidence="1">
    <location>
        <begin position="1"/>
        <end position="31"/>
    </location>
</feature>
<dbReference type="AlphaFoldDB" id="D3HLV1"/>
<protein>
    <recommendedName>
        <fullName evidence="2">Protein kinase domain-containing protein</fullName>
    </recommendedName>
</protein>
<dbReference type="Proteomes" id="UP000001060">
    <property type="component" value="Chromosome"/>
</dbReference>
<dbReference type="RefSeq" id="WP_003634886.1">
    <property type="nucleotide sequence ID" value="NC_013861.1"/>
</dbReference>
<dbReference type="KEGG" id="llo:LLO_2984"/>
<reference evidence="3 4" key="1">
    <citation type="journal article" date="2010" name="PLoS Genet.">
        <title>Analysis of the Legionella longbeachae genome and transcriptome uncovers unique strategies to cause Legionnaires' disease.</title>
        <authorList>
            <person name="Cazalet C."/>
            <person name="Gomez-Valero L."/>
            <person name="Rusniok C."/>
            <person name="Lomma M."/>
            <person name="Dervins-Ravault D."/>
            <person name="Newton H."/>
            <person name="Sansom F."/>
            <person name="Jarraud S."/>
            <person name="Zidane N."/>
            <person name="Ma L."/>
            <person name="Bouchier C."/>
            <person name="Etienne J."/>
            <person name="Hartland E."/>
            <person name="Buchrieser C."/>
        </authorList>
    </citation>
    <scope>NUCLEOTIDE SEQUENCE [LARGE SCALE GENOMIC DNA]</scope>
    <source>
        <strain evidence="3 4">NSW150</strain>
    </source>
</reference>
<evidence type="ECO:0000313" key="3">
    <source>
        <dbReference type="EMBL" id="CBJ13431.1"/>
    </source>
</evidence>
<dbReference type="GO" id="GO:0005524">
    <property type="term" value="F:ATP binding"/>
    <property type="evidence" value="ECO:0007669"/>
    <property type="project" value="InterPro"/>
</dbReference>
<gene>
    <name evidence="3" type="ordered locus">LLO_2984</name>
</gene>
<dbReference type="eggNOG" id="ENOG5031MH9">
    <property type="taxonomic scope" value="Bacteria"/>
</dbReference>
<dbReference type="HOGENOM" id="CLU_1000377_0_0_6"/>
<evidence type="ECO:0000256" key="1">
    <source>
        <dbReference type="SAM" id="MobiDB-lite"/>
    </source>
</evidence>
<dbReference type="GeneID" id="40927171"/>
<dbReference type="InterPro" id="IPR011009">
    <property type="entry name" value="Kinase-like_dom_sf"/>
</dbReference>
<name>D3HLV1_LEGLN</name>
<dbReference type="GO" id="GO:0004672">
    <property type="term" value="F:protein kinase activity"/>
    <property type="evidence" value="ECO:0007669"/>
    <property type="project" value="InterPro"/>
</dbReference>
<dbReference type="Pfam" id="PF00069">
    <property type="entry name" value="Pkinase"/>
    <property type="match status" value="1"/>
</dbReference>
<evidence type="ECO:0000313" key="4">
    <source>
        <dbReference type="Proteomes" id="UP000001060"/>
    </source>
</evidence>
<dbReference type="PROSITE" id="PS50011">
    <property type="entry name" value="PROTEIN_KINASE_DOM"/>
    <property type="match status" value="1"/>
</dbReference>
<dbReference type="Gene3D" id="1.10.510.10">
    <property type="entry name" value="Transferase(Phosphotransferase) domain 1"/>
    <property type="match status" value="1"/>
</dbReference>
<dbReference type="EMBL" id="FN650140">
    <property type="protein sequence ID" value="CBJ13431.1"/>
    <property type="molecule type" value="Genomic_DNA"/>
</dbReference>
<dbReference type="InterPro" id="IPR000719">
    <property type="entry name" value="Prot_kinase_dom"/>
</dbReference>
<accession>D3HLV1</accession>
<dbReference type="OrthoDB" id="5652550at2"/>
<feature type="domain" description="Protein kinase" evidence="2">
    <location>
        <begin position="32"/>
        <end position="278"/>
    </location>
</feature>
<organism evidence="3 4">
    <name type="scientific">Legionella longbeachae serogroup 1 (strain NSW150)</name>
    <dbReference type="NCBI Taxonomy" id="661367"/>
    <lineage>
        <taxon>Bacteria</taxon>
        <taxon>Pseudomonadati</taxon>
        <taxon>Pseudomonadota</taxon>
        <taxon>Gammaproteobacteria</taxon>
        <taxon>Legionellales</taxon>
        <taxon>Legionellaceae</taxon>
        <taxon>Legionella</taxon>
    </lineage>
</organism>
<evidence type="ECO:0000259" key="2">
    <source>
        <dbReference type="PROSITE" id="PS50011"/>
    </source>
</evidence>
<proteinExistence type="predicted"/>
<dbReference type="STRING" id="661367.LLO_2984"/>
<keyword evidence="4" id="KW-1185">Reference proteome</keyword>
<feature type="compositionally biased region" description="Basic residues" evidence="1">
    <location>
        <begin position="1"/>
        <end position="12"/>
    </location>
</feature>
<dbReference type="SUPFAM" id="SSF56112">
    <property type="entry name" value="Protein kinase-like (PK-like)"/>
    <property type="match status" value="1"/>
</dbReference>